<dbReference type="Proteomes" id="UP000584867">
    <property type="component" value="Unassembled WGS sequence"/>
</dbReference>
<protein>
    <recommendedName>
        <fullName evidence="3">PBS lyase HEAT domain protein repeat-containing protein</fullName>
    </recommendedName>
</protein>
<dbReference type="InterPro" id="IPR016024">
    <property type="entry name" value="ARM-type_fold"/>
</dbReference>
<accession>A0A7W7ZT96</accession>
<dbReference type="InterPro" id="IPR011989">
    <property type="entry name" value="ARM-like"/>
</dbReference>
<gene>
    <name evidence="1" type="ORF">HDF15_004063</name>
</gene>
<dbReference type="RefSeq" id="WP_184258611.1">
    <property type="nucleotide sequence ID" value="NZ_JACHIO010000019.1"/>
</dbReference>
<dbReference type="SUPFAM" id="SSF48371">
    <property type="entry name" value="ARM repeat"/>
    <property type="match status" value="1"/>
</dbReference>
<organism evidence="1 2">
    <name type="scientific">Granulicella mallensis</name>
    <dbReference type="NCBI Taxonomy" id="940614"/>
    <lineage>
        <taxon>Bacteria</taxon>
        <taxon>Pseudomonadati</taxon>
        <taxon>Acidobacteriota</taxon>
        <taxon>Terriglobia</taxon>
        <taxon>Terriglobales</taxon>
        <taxon>Acidobacteriaceae</taxon>
        <taxon>Granulicella</taxon>
    </lineage>
</organism>
<reference evidence="1 2" key="1">
    <citation type="submission" date="2020-08" db="EMBL/GenBank/DDBJ databases">
        <title>Genomic Encyclopedia of Type Strains, Phase IV (KMG-V): Genome sequencing to study the core and pangenomes of soil and plant-associated prokaryotes.</title>
        <authorList>
            <person name="Whitman W."/>
        </authorList>
    </citation>
    <scope>NUCLEOTIDE SEQUENCE [LARGE SCALE GENOMIC DNA]</scope>
    <source>
        <strain evidence="1 2">X5P3</strain>
    </source>
</reference>
<evidence type="ECO:0000313" key="1">
    <source>
        <dbReference type="EMBL" id="MBB5065693.1"/>
    </source>
</evidence>
<evidence type="ECO:0000313" key="2">
    <source>
        <dbReference type="Proteomes" id="UP000584867"/>
    </source>
</evidence>
<proteinExistence type="predicted"/>
<evidence type="ECO:0008006" key="3">
    <source>
        <dbReference type="Google" id="ProtNLM"/>
    </source>
</evidence>
<dbReference type="Gene3D" id="1.25.10.10">
    <property type="entry name" value="Leucine-rich Repeat Variant"/>
    <property type="match status" value="1"/>
</dbReference>
<sequence length="122" mass="12691">MKQLTETITKVQTGDSLTARTDAAEHLADLTKKVHPDRVDDKTLASMVSLLDSPEDSVRAWVAGAIGFLGPRAISAAPTLLKLLPEADCVQGDLTSAGAIRLALKKIGAKAPPQSTCGTAAK</sequence>
<dbReference type="AlphaFoldDB" id="A0A7W7ZT96"/>
<comment type="caution">
    <text evidence="1">The sequence shown here is derived from an EMBL/GenBank/DDBJ whole genome shotgun (WGS) entry which is preliminary data.</text>
</comment>
<name>A0A7W7ZT96_9BACT</name>
<dbReference type="EMBL" id="JACHIO010000019">
    <property type="protein sequence ID" value="MBB5065693.1"/>
    <property type="molecule type" value="Genomic_DNA"/>
</dbReference>